<dbReference type="HOGENOM" id="CLU_1069574_0_0_1"/>
<evidence type="ECO:0000313" key="1">
    <source>
        <dbReference type="EMBL" id="EAQ89755.1"/>
    </source>
</evidence>
<dbReference type="RefSeq" id="XP_001222469.1">
    <property type="nucleotide sequence ID" value="XM_001222468.1"/>
</dbReference>
<dbReference type="OrthoDB" id="4588670at2759"/>
<sequence length="260" mass="27900">MRKAKTLGIAAPTIKRIVRQGRGFEVIQTRIHGHDLMAIWDSIELLSTVRLAFQLRGMVRQMQTVTRPTAGSLGMGICRSFWIDNDVYGIPPHASPTTISSIVNFWHNLVSFRREDWWVSKGPVQGFLAFGDAGAREDLGARLGLFKANLESGQPCLSGVSRVRQPGWVLSGGLGAGMRVVRMPLILPWNSVFPPLAPRGDIYAGPWGSPSTAAVADPANTTLDPRNAGLRGGCGGESTAALSVACQSPRSRGISSRAGN</sequence>
<dbReference type="InParanoid" id="Q2H4P1"/>
<protein>
    <submittedName>
        <fullName evidence="1">Uncharacterized protein</fullName>
    </submittedName>
</protein>
<evidence type="ECO:0000313" key="2">
    <source>
        <dbReference type="Proteomes" id="UP000001056"/>
    </source>
</evidence>
<dbReference type="EMBL" id="CH408031">
    <property type="protein sequence ID" value="EAQ89755.1"/>
    <property type="molecule type" value="Genomic_DNA"/>
</dbReference>
<dbReference type="eggNOG" id="ENOG502RW01">
    <property type="taxonomic scope" value="Eukaryota"/>
</dbReference>
<name>Q2H4P1_CHAGB</name>
<reference evidence="2" key="1">
    <citation type="journal article" date="2015" name="Genome Announc.">
        <title>Draft genome sequence of the cellulolytic fungus Chaetomium globosum.</title>
        <authorList>
            <person name="Cuomo C.A."/>
            <person name="Untereiner W.A."/>
            <person name="Ma L.-J."/>
            <person name="Grabherr M."/>
            <person name="Birren B.W."/>
        </authorList>
    </citation>
    <scope>NUCLEOTIDE SEQUENCE [LARGE SCALE GENOMIC DNA]</scope>
    <source>
        <strain evidence="2">ATCC 6205 / CBS 148.51 / DSM 1962 / NBRC 6347 / NRRL 1970</strain>
    </source>
</reference>
<dbReference type="AlphaFoldDB" id="Q2H4P1"/>
<accession>Q2H4P1</accession>
<dbReference type="Proteomes" id="UP000001056">
    <property type="component" value="Unassembled WGS sequence"/>
</dbReference>
<gene>
    <name evidence="1" type="ORF">CHGG_06374</name>
</gene>
<dbReference type="GeneID" id="4390337"/>
<dbReference type="VEuPathDB" id="FungiDB:CHGG_06374"/>
<keyword evidence="2" id="KW-1185">Reference proteome</keyword>
<proteinExistence type="predicted"/>
<organism evidence="1 2">
    <name type="scientific">Chaetomium globosum (strain ATCC 6205 / CBS 148.51 / DSM 1962 / NBRC 6347 / NRRL 1970)</name>
    <name type="common">Soil fungus</name>
    <dbReference type="NCBI Taxonomy" id="306901"/>
    <lineage>
        <taxon>Eukaryota</taxon>
        <taxon>Fungi</taxon>
        <taxon>Dikarya</taxon>
        <taxon>Ascomycota</taxon>
        <taxon>Pezizomycotina</taxon>
        <taxon>Sordariomycetes</taxon>
        <taxon>Sordariomycetidae</taxon>
        <taxon>Sordariales</taxon>
        <taxon>Chaetomiaceae</taxon>
        <taxon>Chaetomium</taxon>
    </lineage>
</organism>